<gene>
    <name evidence="4" type="primary">20346205</name>
    <name evidence="3" type="ORF">GGTG_05747</name>
</gene>
<evidence type="ECO:0000313" key="4">
    <source>
        <dbReference type="EnsemblFungi" id="EJT75818"/>
    </source>
</evidence>
<protein>
    <submittedName>
        <fullName evidence="3 4">Uncharacterized protein</fullName>
    </submittedName>
</protein>
<reference evidence="4" key="4">
    <citation type="journal article" date="2015" name="G3 (Bethesda)">
        <title>Genome sequences of three phytopathogenic species of the Magnaporthaceae family of fungi.</title>
        <authorList>
            <person name="Okagaki L.H."/>
            <person name="Nunes C.C."/>
            <person name="Sailsbery J."/>
            <person name="Clay B."/>
            <person name="Brown D."/>
            <person name="John T."/>
            <person name="Oh Y."/>
            <person name="Young N."/>
            <person name="Fitzgerald M."/>
            <person name="Haas B.J."/>
            <person name="Zeng Q."/>
            <person name="Young S."/>
            <person name="Adiconis X."/>
            <person name="Fan L."/>
            <person name="Levin J.Z."/>
            <person name="Mitchell T.K."/>
            <person name="Okubara P.A."/>
            <person name="Farman M.L."/>
            <person name="Kohn L.M."/>
            <person name="Birren B."/>
            <person name="Ma L.-J."/>
            <person name="Dean R.A."/>
        </authorList>
    </citation>
    <scope>NUCLEOTIDE SEQUENCE</scope>
    <source>
        <strain evidence="4">R3-111a-1</strain>
    </source>
</reference>
<dbReference type="RefSeq" id="XP_009221818.1">
    <property type="nucleotide sequence ID" value="XM_009223554.1"/>
</dbReference>
<dbReference type="VEuPathDB" id="FungiDB:GGTG_05747"/>
<feature type="region of interest" description="Disordered" evidence="1">
    <location>
        <begin position="1"/>
        <end position="29"/>
    </location>
</feature>
<keyword evidence="2" id="KW-0472">Membrane</keyword>
<keyword evidence="2" id="KW-1133">Transmembrane helix</keyword>
<feature type="transmembrane region" description="Helical" evidence="2">
    <location>
        <begin position="65"/>
        <end position="84"/>
    </location>
</feature>
<keyword evidence="2" id="KW-0812">Transmembrane</keyword>
<keyword evidence="5" id="KW-1185">Reference proteome</keyword>
<accession>J3NWT6</accession>
<name>J3NWT6_GAET3</name>
<reference evidence="5" key="1">
    <citation type="submission" date="2010-07" db="EMBL/GenBank/DDBJ databases">
        <title>The genome sequence of Gaeumannomyces graminis var. tritici strain R3-111a-1.</title>
        <authorList>
            <consortium name="The Broad Institute Genome Sequencing Platform"/>
            <person name="Ma L.-J."/>
            <person name="Dead R."/>
            <person name="Young S."/>
            <person name="Zeng Q."/>
            <person name="Koehrsen M."/>
            <person name="Alvarado L."/>
            <person name="Berlin A."/>
            <person name="Chapman S.B."/>
            <person name="Chen Z."/>
            <person name="Freedman E."/>
            <person name="Gellesch M."/>
            <person name="Goldberg J."/>
            <person name="Griggs A."/>
            <person name="Gujja S."/>
            <person name="Heilman E.R."/>
            <person name="Heiman D."/>
            <person name="Hepburn T."/>
            <person name="Howarth C."/>
            <person name="Jen D."/>
            <person name="Larson L."/>
            <person name="Mehta T."/>
            <person name="Neiman D."/>
            <person name="Pearson M."/>
            <person name="Roberts A."/>
            <person name="Saif S."/>
            <person name="Shea T."/>
            <person name="Shenoy N."/>
            <person name="Sisk P."/>
            <person name="Stolte C."/>
            <person name="Sykes S."/>
            <person name="Walk T."/>
            <person name="White J."/>
            <person name="Yandava C."/>
            <person name="Haas B."/>
            <person name="Nusbaum C."/>
            <person name="Birren B."/>
        </authorList>
    </citation>
    <scope>NUCLEOTIDE SEQUENCE [LARGE SCALE GENOMIC DNA]</scope>
    <source>
        <strain evidence="5">R3-111a-1</strain>
    </source>
</reference>
<dbReference type="EMBL" id="GL385397">
    <property type="protein sequence ID" value="EJT75818.1"/>
    <property type="molecule type" value="Genomic_DNA"/>
</dbReference>
<dbReference type="GeneID" id="20346205"/>
<proteinExistence type="predicted"/>
<dbReference type="OrthoDB" id="5421757at2759"/>
<evidence type="ECO:0000313" key="5">
    <source>
        <dbReference type="Proteomes" id="UP000006039"/>
    </source>
</evidence>
<dbReference type="eggNOG" id="ENOG502SK1Y">
    <property type="taxonomic scope" value="Eukaryota"/>
</dbReference>
<dbReference type="AlphaFoldDB" id="J3NWT6"/>
<dbReference type="EnsemblFungi" id="EJT75818">
    <property type="protein sequence ID" value="EJT75818"/>
    <property type="gene ID" value="GGTG_05747"/>
</dbReference>
<dbReference type="STRING" id="644352.J3NWT6"/>
<evidence type="ECO:0000313" key="3">
    <source>
        <dbReference type="EMBL" id="EJT75818.1"/>
    </source>
</evidence>
<sequence length="376" mass="41636">MAPPKRNSKVRLGSATGPKGKSDGSPPKPYRTIPDSLKPFVSGLDPKHVYIAHLDSKPVALKRNIFLVPLAMNILVAVLFFMRLRYIGPWYMQLLLPGIDLTPLLGAEAAAALGLGGAAHVADPTIGVAPSSMTWGQIALLALRRGFTFVLDAGLLVFVWPWPVEFCLGRTHGNPLNWRWRVGFRDREVYVRRSREWDRALGDVLGPDAAAARMELGAKVRAATSPMLLQEKTGYLTMNGDWDLDWAAMIRATLLVDNKALALDAFRLLVLVHHADHDWMIMDTSSGPGGATSSQEDERRRQVFAFRDALSAIGKEDLFFRWIEIVQFEATQPGGLTKDKEVVVANQIREMFQAQGIDFDDFWKQSVGSEGIAGME</sequence>
<reference evidence="3" key="3">
    <citation type="submission" date="2010-09" db="EMBL/GenBank/DDBJ databases">
        <title>Annotation of Gaeumannomyces graminis var. tritici R3-111a-1.</title>
        <authorList>
            <consortium name="The Broad Institute Genome Sequencing Platform"/>
            <person name="Ma L.-J."/>
            <person name="Dead R."/>
            <person name="Young S.K."/>
            <person name="Zeng Q."/>
            <person name="Gargeya S."/>
            <person name="Fitzgerald M."/>
            <person name="Haas B."/>
            <person name="Abouelleil A."/>
            <person name="Alvarado L."/>
            <person name="Arachchi H.M."/>
            <person name="Berlin A."/>
            <person name="Brown A."/>
            <person name="Chapman S.B."/>
            <person name="Chen Z."/>
            <person name="Dunbar C."/>
            <person name="Freedman E."/>
            <person name="Gearin G."/>
            <person name="Gellesch M."/>
            <person name="Goldberg J."/>
            <person name="Griggs A."/>
            <person name="Gujja S."/>
            <person name="Heiman D."/>
            <person name="Howarth C."/>
            <person name="Larson L."/>
            <person name="Lui A."/>
            <person name="MacDonald P.J.P."/>
            <person name="Mehta T."/>
            <person name="Montmayeur A."/>
            <person name="Murphy C."/>
            <person name="Neiman D."/>
            <person name="Pearson M."/>
            <person name="Priest M."/>
            <person name="Roberts A."/>
            <person name="Saif S."/>
            <person name="Shea T."/>
            <person name="Shenoy N."/>
            <person name="Sisk P."/>
            <person name="Stolte C."/>
            <person name="Sykes S."/>
            <person name="Yandava C."/>
            <person name="Wortman J."/>
            <person name="Nusbaum C."/>
            <person name="Birren B."/>
        </authorList>
    </citation>
    <scope>NUCLEOTIDE SEQUENCE</scope>
    <source>
        <strain evidence="3">R3-111a-1</strain>
    </source>
</reference>
<dbReference type="HOGENOM" id="CLU_064110_0_0_1"/>
<dbReference type="Proteomes" id="UP000006039">
    <property type="component" value="Unassembled WGS sequence"/>
</dbReference>
<reference evidence="3" key="2">
    <citation type="submission" date="2010-07" db="EMBL/GenBank/DDBJ databases">
        <authorList>
            <consortium name="The Broad Institute Genome Sequencing Platform"/>
            <consortium name="Broad Institute Genome Sequencing Center for Infectious Disease"/>
            <person name="Ma L.-J."/>
            <person name="Dead R."/>
            <person name="Young S."/>
            <person name="Zeng Q."/>
            <person name="Koehrsen M."/>
            <person name="Alvarado L."/>
            <person name="Berlin A."/>
            <person name="Chapman S.B."/>
            <person name="Chen Z."/>
            <person name="Freedman E."/>
            <person name="Gellesch M."/>
            <person name="Goldberg J."/>
            <person name="Griggs A."/>
            <person name="Gujja S."/>
            <person name="Heilman E.R."/>
            <person name="Heiman D."/>
            <person name="Hepburn T."/>
            <person name="Howarth C."/>
            <person name="Jen D."/>
            <person name="Larson L."/>
            <person name="Mehta T."/>
            <person name="Neiman D."/>
            <person name="Pearson M."/>
            <person name="Roberts A."/>
            <person name="Saif S."/>
            <person name="Shea T."/>
            <person name="Shenoy N."/>
            <person name="Sisk P."/>
            <person name="Stolte C."/>
            <person name="Sykes S."/>
            <person name="Walk T."/>
            <person name="White J."/>
            <person name="Yandava C."/>
            <person name="Haas B."/>
            <person name="Nusbaum C."/>
            <person name="Birren B."/>
        </authorList>
    </citation>
    <scope>NUCLEOTIDE SEQUENCE</scope>
    <source>
        <strain evidence="3">R3-111a-1</strain>
    </source>
</reference>
<evidence type="ECO:0000256" key="1">
    <source>
        <dbReference type="SAM" id="MobiDB-lite"/>
    </source>
</evidence>
<organism evidence="3">
    <name type="scientific">Gaeumannomyces tritici (strain R3-111a-1)</name>
    <name type="common">Wheat and barley take-all root rot fungus</name>
    <name type="synonym">Gaeumannomyces graminis var. tritici</name>
    <dbReference type="NCBI Taxonomy" id="644352"/>
    <lineage>
        <taxon>Eukaryota</taxon>
        <taxon>Fungi</taxon>
        <taxon>Dikarya</taxon>
        <taxon>Ascomycota</taxon>
        <taxon>Pezizomycotina</taxon>
        <taxon>Sordariomycetes</taxon>
        <taxon>Sordariomycetidae</taxon>
        <taxon>Magnaporthales</taxon>
        <taxon>Magnaporthaceae</taxon>
        <taxon>Gaeumannomyces</taxon>
    </lineage>
</organism>
<evidence type="ECO:0000256" key="2">
    <source>
        <dbReference type="SAM" id="Phobius"/>
    </source>
</evidence>
<reference evidence="4" key="5">
    <citation type="submission" date="2018-04" db="UniProtKB">
        <authorList>
            <consortium name="EnsemblFungi"/>
        </authorList>
    </citation>
    <scope>IDENTIFICATION</scope>
    <source>
        <strain evidence="4">R3-111a-1</strain>
    </source>
</reference>